<evidence type="ECO:0000313" key="11">
    <source>
        <dbReference type="RefSeq" id="XP_013860272.1"/>
    </source>
</evidence>
<dbReference type="AlphaFoldDB" id="A0A2I4AXP3"/>
<dbReference type="PROSITE" id="PS50157">
    <property type="entry name" value="ZINC_FINGER_C2H2_2"/>
    <property type="match status" value="7"/>
</dbReference>
<dbReference type="InParanoid" id="A0A2I4AXP3"/>
<dbReference type="GO" id="GO:0000978">
    <property type="term" value="F:RNA polymerase II cis-regulatory region sequence-specific DNA binding"/>
    <property type="evidence" value="ECO:0007669"/>
    <property type="project" value="TreeGrafter"/>
</dbReference>
<feature type="domain" description="C2H2-type" evidence="9">
    <location>
        <begin position="426"/>
        <end position="453"/>
    </location>
</feature>
<feature type="compositionally biased region" description="Basic and acidic residues" evidence="8">
    <location>
        <begin position="353"/>
        <end position="367"/>
    </location>
</feature>
<dbReference type="InterPro" id="IPR036236">
    <property type="entry name" value="Znf_C2H2_sf"/>
</dbReference>
<feature type="domain" description="C2H2-type" evidence="9">
    <location>
        <begin position="400"/>
        <end position="427"/>
    </location>
</feature>
<dbReference type="FunFam" id="3.30.160.60:FF:000912">
    <property type="entry name" value="Zinc finger protein 660"/>
    <property type="match status" value="1"/>
</dbReference>
<dbReference type="FunFam" id="3.30.160.60:FF:000446">
    <property type="entry name" value="Zinc finger protein"/>
    <property type="match status" value="1"/>
</dbReference>
<evidence type="ECO:0000256" key="6">
    <source>
        <dbReference type="ARBA" id="ARBA00023242"/>
    </source>
</evidence>
<feature type="compositionally biased region" description="Basic residues" evidence="8">
    <location>
        <begin position="314"/>
        <end position="338"/>
    </location>
</feature>
<feature type="compositionally biased region" description="Acidic residues" evidence="8">
    <location>
        <begin position="243"/>
        <end position="252"/>
    </location>
</feature>
<dbReference type="FunFam" id="3.30.160.60:FF:000072">
    <property type="entry name" value="zinc finger protein 143 isoform X1"/>
    <property type="match status" value="1"/>
</dbReference>
<dbReference type="Pfam" id="PF13912">
    <property type="entry name" value="zf-C2H2_6"/>
    <property type="match status" value="1"/>
</dbReference>
<dbReference type="CDD" id="cd11657">
    <property type="entry name" value="TIN2_N"/>
    <property type="match status" value="1"/>
</dbReference>
<name>A0A2I4AXP3_AUSLI</name>
<feature type="domain" description="C2H2-type" evidence="9">
    <location>
        <begin position="564"/>
        <end position="591"/>
    </location>
</feature>
<evidence type="ECO:0000256" key="4">
    <source>
        <dbReference type="ARBA" id="ARBA00022771"/>
    </source>
</evidence>
<dbReference type="GO" id="GO:0008270">
    <property type="term" value="F:zinc ion binding"/>
    <property type="evidence" value="ECO:0007669"/>
    <property type="project" value="UniProtKB-KW"/>
</dbReference>
<keyword evidence="2" id="KW-0479">Metal-binding</keyword>
<dbReference type="GO" id="GO:0003700">
    <property type="term" value="F:DNA-binding transcription factor activity"/>
    <property type="evidence" value="ECO:0007669"/>
    <property type="project" value="TreeGrafter"/>
</dbReference>
<dbReference type="PANTHER" id="PTHR24390">
    <property type="entry name" value="ZINC FINGER PROTEIN"/>
    <property type="match status" value="1"/>
</dbReference>
<comment type="subcellular location">
    <subcellularLocation>
        <location evidence="1">Nucleus</location>
    </subcellularLocation>
</comment>
<dbReference type="Proteomes" id="UP000192220">
    <property type="component" value="Unplaced"/>
</dbReference>
<accession>A0A2I4AXP3</accession>
<evidence type="ECO:0000256" key="7">
    <source>
        <dbReference type="PROSITE-ProRule" id="PRU00042"/>
    </source>
</evidence>
<evidence type="ECO:0000256" key="2">
    <source>
        <dbReference type="ARBA" id="ARBA00022723"/>
    </source>
</evidence>
<evidence type="ECO:0000256" key="3">
    <source>
        <dbReference type="ARBA" id="ARBA00022737"/>
    </source>
</evidence>
<dbReference type="PROSITE" id="PS00028">
    <property type="entry name" value="ZINC_FINGER_C2H2_1"/>
    <property type="match status" value="7"/>
</dbReference>
<protein>
    <submittedName>
        <fullName evidence="11">Zinc finger protein 2 homolog isoform X1</fullName>
    </submittedName>
</protein>
<evidence type="ECO:0000256" key="5">
    <source>
        <dbReference type="ARBA" id="ARBA00022833"/>
    </source>
</evidence>
<keyword evidence="4 7" id="KW-0863">Zinc-finger</keyword>
<feature type="region of interest" description="Disordered" evidence="8">
    <location>
        <begin position="312"/>
        <end position="386"/>
    </location>
</feature>
<sequence>MAWSSKVSALPPASLKLLVPPVRLMAAFMWKVAQQDSSVMHYDKLLDFISLATEMVPELLSPSQKVQLMLGLRAKLILELCRGDGVANLNTIQAHLDKIHSCCIELSTCDQMETDILKTSYSSFATLVQDILNIPSEKEVFFKTFFPKHYGPVYNKRIQQLASLFLSRLEELMPTPNLHQTTVWLSETSASEEFKHHLSEPLALRTLLVHHRELGTLSSVCPSNEDDIILSALSFTKPVNEFSEADDEEDSNEGSLALDDLDEDSSQCITDTDDSEDWFSKKKSDLFPRFSISSKGPGTPPVPTKVRECVQKAVQRKKSEKKGRSKTLQKSLKMKSRSQKLNINNPRRGKQKGRGEEMEKEKKEDNSKKKRCRKRKEPTGEDKRFLSTRTVKKNFPEEDTKCPTCEKVFEHPNQMKTHLKLHTFRYSCIECDKGFMSRSGYDYHQKIHKKGRIFKCNQCSKAFPSRYALKQHNLLHDGPSNFCQICKKNFSKNGYIRHVLMHKGERNYLCTTCGKAFLSSGELQLHNRTHTGELPYTCVHCGKGFSCKAHLIVHTRSHTGDRPYLCTECPKRFLTLNCLKRHTLSHNGVKPFKCSECDKEFSQVGNMRRHMATHKLGT</sequence>
<organism evidence="10 11">
    <name type="scientific">Austrofundulus limnaeus</name>
    <name type="common">Annual killifish</name>
    <dbReference type="NCBI Taxonomy" id="52670"/>
    <lineage>
        <taxon>Eukaryota</taxon>
        <taxon>Metazoa</taxon>
        <taxon>Chordata</taxon>
        <taxon>Craniata</taxon>
        <taxon>Vertebrata</taxon>
        <taxon>Euteleostomi</taxon>
        <taxon>Actinopterygii</taxon>
        <taxon>Neopterygii</taxon>
        <taxon>Teleostei</taxon>
        <taxon>Neoteleostei</taxon>
        <taxon>Acanthomorphata</taxon>
        <taxon>Ovalentaria</taxon>
        <taxon>Atherinomorphae</taxon>
        <taxon>Cyprinodontiformes</taxon>
        <taxon>Rivulidae</taxon>
        <taxon>Austrofundulus</taxon>
    </lineage>
</organism>
<dbReference type="PANTHER" id="PTHR24390:SF238">
    <property type="entry name" value="ZINC FINGER PROTEIN 763"/>
    <property type="match status" value="1"/>
</dbReference>
<dbReference type="SUPFAM" id="SSF57667">
    <property type="entry name" value="beta-beta-alpha zinc fingers"/>
    <property type="match status" value="5"/>
</dbReference>
<proteinExistence type="predicted"/>
<dbReference type="FunFam" id="3.30.160.60:FF:000264">
    <property type="entry name" value="Zinc finger protein 236"/>
    <property type="match status" value="1"/>
</dbReference>
<dbReference type="GeneID" id="106515160"/>
<dbReference type="Pfam" id="PF14973">
    <property type="entry name" value="TINF2_N"/>
    <property type="match status" value="1"/>
</dbReference>
<evidence type="ECO:0000259" key="9">
    <source>
        <dbReference type="PROSITE" id="PS50157"/>
    </source>
</evidence>
<dbReference type="Pfam" id="PF00096">
    <property type="entry name" value="zf-C2H2"/>
    <property type="match status" value="2"/>
</dbReference>
<dbReference type="InterPro" id="IPR013087">
    <property type="entry name" value="Znf_C2H2_type"/>
</dbReference>
<evidence type="ECO:0000256" key="1">
    <source>
        <dbReference type="ARBA" id="ARBA00004123"/>
    </source>
</evidence>
<feature type="domain" description="C2H2-type" evidence="9">
    <location>
        <begin position="536"/>
        <end position="563"/>
    </location>
</feature>
<evidence type="ECO:0000256" key="8">
    <source>
        <dbReference type="SAM" id="MobiDB-lite"/>
    </source>
</evidence>
<dbReference type="GO" id="GO:0006357">
    <property type="term" value="P:regulation of transcription by RNA polymerase II"/>
    <property type="evidence" value="ECO:0007669"/>
    <property type="project" value="TreeGrafter"/>
</dbReference>
<feature type="domain" description="C2H2-type" evidence="9">
    <location>
        <begin position="508"/>
        <end position="535"/>
    </location>
</feature>
<feature type="domain" description="C2H2-type" evidence="9">
    <location>
        <begin position="454"/>
        <end position="481"/>
    </location>
</feature>
<dbReference type="RefSeq" id="XP_013860272.1">
    <property type="nucleotide sequence ID" value="XM_014004818.1"/>
</dbReference>
<keyword evidence="6" id="KW-0539">Nucleus</keyword>
<dbReference type="KEGG" id="alim:106515160"/>
<reference evidence="11" key="1">
    <citation type="submission" date="2025-08" db="UniProtKB">
        <authorList>
            <consortium name="RefSeq"/>
        </authorList>
    </citation>
    <scope>IDENTIFICATION</scope>
    <source>
        <strain evidence="11">Quisiro</strain>
        <tissue evidence="11">Liver</tissue>
    </source>
</reference>
<dbReference type="OrthoDB" id="3437960at2759"/>
<feature type="compositionally biased region" description="Acidic residues" evidence="8">
    <location>
        <begin position="259"/>
        <end position="277"/>
    </location>
</feature>
<feature type="domain" description="C2H2-type" evidence="9">
    <location>
        <begin position="592"/>
        <end position="614"/>
    </location>
</feature>
<keyword evidence="10" id="KW-1185">Reference proteome</keyword>
<dbReference type="InterPro" id="IPR029400">
    <property type="entry name" value="TINF2_N"/>
</dbReference>
<keyword evidence="3" id="KW-0677">Repeat</keyword>
<dbReference type="SMART" id="SM00355">
    <property type="entry name" value="ZnF_C2H2"/>
    <property type="match status" value="8"/>
</dbReference>
<dbReference type="GO" id="GO:0005634">
    <property type="term" value="C:nucleus"/>
    <property type="evidence" value="ECO:0007669"/>
    <property type="project" value="UniProtKB-SubCell"/>
</dbReference>
<feature type="region of interest" description="Disordered" evidence="8">
    <location>
        <begin position="242"/>
        <end position="278"/>
    </location>
</feature>
<keyword evidence="5" id="KW-0862">Zinc</keyword>
<dbReference type="Gene3D" id="3.30.160.60">
    <property type="entry name" value="Classic Zinc Finger"/>
    <property type="match status" value="6"/>
</dbReference>
<evidence type="ECO:0000313" key="10">
    <source>
        <dbReference type="Proteomes" id="UP000192220"/>
    </source>
</evidence>
<gene>
    <name evidence="11" type="primary">LOC106515160</name>
</gene>